<dbReference type="AlphaFoldDB" id="A0A7X0RX91"/>
<dbReference type="InterPro" id="IPR008557">
    <property type="entry name" value="PhoX"/>
</dbReference>
<evidence type="ECO:0000259" key="2">
    <source>
        <dbReference type="Pfam" id="PF07833"/>
    </source>
</evidence>
<evidence type="ECO:0000313" key="3">
    <source>
        <dbReference type="EMBL" id="MBB6673789.1"/>
    </source>
</evidence>
<name>A0A7X0RX91_9BACL</name>
<proteinExistence type="predicted"/>
<dbReference type="Gene3D" id="3.30.457.10">
    <property type="entry name" value="Copper amine oxidase-like, N-terminal domain"/>
    <property type="match status" value="1"/>
</dbReference>
<accession>A0A7X0RX91</accession>
<dbReference type="PANTHER" id="PTHR35399">
    <property type="entry name" value="SLR8030 PROTEIN"/>
    <property type="match status" value="1"/>
</dbReference>
<sequence length="719" mass="77450">MRRIRRMLVPAFAMALVFPAVLPAQAAPIRATVKSIEFEGMAAPASVKEMADQYSTASLKVTYSDGSVKTFPLSYNRLFKTTDSIGGTVAGVAIDHKGAPIIDNSVPANPTPYVSDSPDSNSLFQVPGMAPSALGGNALSLVTHYEYITFDNANQSAYGLIPASMSLTTLDQNKQTGELKPTELNKIDFSGVNGLWIPCNGSLSPWNTHLGSEEYDPDARAYEADPKATFISPFVQAYYQDKTKTGNPYDYGYIVEVKANADKSTQVAKHYSMGRFSHELTKIAPDGKTALFGDDGGNTMLFLYVADKAQDLSSGTLYAAKWVQKSAANGGSADLQWIKLGHGTDAELKVLVDKGLRFSDIFETSDKAAEGFTAIKTYPSGKIEYLKVKPGMEKAAAFLESRRYGAMLGATSEFNKMEGVTINEKDRKAYVAMSYVEKAMEKDAKGADPADDIQVDKISSGVTYELDLAGGAKDRDGSAIDSAYVPTFMSGLVVGEDLAKADALGNKAAVDKVANPDNLSYSESLRTLFIGEDSGMHVNNYLWAYNVDTHKLSRIMSVPAGAEATGLQFVEDLNGFSYIMSNFQHPGDELLLPDPLKIEVLAEINKSFENRKAGGVGYISGLPSMKQIVEAAPVIGDDNPTDKSLVDLRAKAAAAGAKLEWHGKNKDIVVTLGKHSLTTRVDSSTATIDGKKVNLPAATQFSKGKTYFSAAIWDQFIKL</sequence>
<protein>
    <submittedName>
        <fullName evidence="3">DUF839 domain-containing protein</fullName>
    </submittedName>
</protein>
<gene>
    <name evidence="3" type="ORF">H7C19_24205</name>
</gene>
<dbReference type="EMBL" id="JACJVP010000041">
    <property type="protein sequence ID" value="MBB6673789.1"/>
    <property type="molecule type" value="Genomic_DNA"/>
</dbReference>
<dbReference type="Pfam" id="PF07833">
    <property type="entry name" value="Cu_amine_oxidN1"/>
    <property type="match status" value="1"/>
</dbReference>
<evidence type="ECO:0000313" key="4">
    <source>
        <dbReference type="Proteomes" id="UP000547209"/>
    </source>
</evidence>
<evidence type="ECO:0000256" key="1">
    <source>
        <dbReference type="SAM" id="SignalP"/>
    </source>
</evidence>
<dbReference type="PANTHER" id="PTHR35399:SF2">
    <property type="entry name" value="DUF839 DOMAIN-CONTAINING PROTEIN"/>
    <property type="match status" value="1"/>
</dbReference>
<organism evidence="3 4">
    <name type="scientific">Cohnella nanjingensis</name>
    <dbReference type="NCBI Taxonomy" id="1387779"/>
    <lineage>
        <taxon>Bacteria</taxon>
        <taxon>Bacillati</taxon>
        <taxon>Bacillota</taxon>
        <taxon>Bacilli</taxon>
        <taxon>Bacillales</taxon>
        <taxon>Paenibacillaceae</taxon>
        <taxon>Cohnella</taxon>
    </lineage>
</organism>
<feature type="chain" id="PRO_5030865615" evidence="1">
    <location>
        <begin position="27"/>
        <end position="719"/>
    </location>
</feature>
<keyword evidence="4" id="KW-1185">Reference proteome</keyword>
<dbReference type="InterPro" id="IPR012854">
    <property type="entry name" value="Cu_amine_oxidase-like_N"/>
</dbReference>
<feature type="domain" description="Copper amine oxidase-like N-terminal" evidence="2">
    <location>
        <begin position="630"/>
        <end position="711"/>
    </location>
</feature>
<keyword evidence="1" id="KW-0732">Signal</keyword>
<comment type="caution">
    <text evidence="3">The sequence shown here is derived from an EMBL/GenBank/DDBJ whole genome shotgun (WGS) entry which is preliminary data.</text>
</comment>
<dbReference type="InterPro" id="IPR036582">
    <property type="entry name" value="Mao_N_sf"/>
</dbReference>
<dbReference type="Pfam" id="PF05787">
    <property type="entry name" value="PhoX"/>
    <property type="match status" value="1"/>
</dbReference>
<feature type="signal peptide" evidence="1">
    <location>
        <begin position="1"/>
        <end position="26"/>
    </location>
</feature>
<reference evidence="3 4" key="1">
    <citation type="submission" date="2020-08" db="EMBL/GenBank/DDBJ databases">
        <title>Cohnella phylogeny.</title>
        <authorList>
            <person name="Dunlap C."/>
        </authorList>
    </citation>
    <scope>NUCLEOTIDE SEQUENCE [LARGE SCALE GENOMIC DNA]</scope>
    <source>
        <strain evidence="3 4">DSM 28246</strain>
    </source>
</reference>
<dbReference type="Proteomes" id="UP000547209">
    <property type="component" value="Unassembled WGS sequence"/>
</dbReference>
<dbReference type="SUPFAM" id="SSF55383">
    <property type="entry name" value="Copper amine oxidase, domain N"/>
    <property type="match status" value="1"/>
</dbReference>